<evidence type="ECO:0000256" key="4">
    <source>
        <dbReference type="ARBA" id="ARBA00022723"/>
    </source>
</evidence>
<keyword evidence="7 9" id="KW-0503">Monooxygenase</keyword>
<dbReference type="AlphaFoldDB" id="A0A8X6KNQ3"/>
<dbReference type="Pfam" id="PF00067">
    <property type="entry name" value="p450"/>
    <property type="match status" value="1"/>
</dbReference>
<dbReference type="InterPro" id="IPR002401">
    <property type="entry name" value="Cyt_P450_E_grp-I"/>
</dbReference>
<dbReference type="GO" id="GO:0016705">
    <property type="term" value="F:oxidoreductase activity, acting on paired donors, with incorporation or reduction of molecular oxygen"/>
    <property type="evidence" value="ECO:0007669"/>
    <property type="project" value="InterPro"/>
</dbReference>
<keyword evidence="5 9" id="KW-0560">Oxidoreductase</keyword>
<evidence type="ECO:0000313" key="11">
    <source>
        <dbReference type="Proteomes" id="UP000887116"/>
    </source>
</evidence>
<dbReference type="PRINTS" id="PR00463">
    <property type="entry name" value="EP450I"/>
</dbReference>
<evidence type="ECO:0000256" key="1">
    <source>
        <dbReference type="ARBA" id="ARBA00001971"/>
    </source>
</evidence>
<dbReference type="GO" id="GO:0005506">
    <property type="term" value="F:iron ion binding"/>
    <property type="evidence" value="ECO:0007669"/>
    <property type="project" value="InterPro"/>
</dbReference>
<name>A0A8X6KNQ3_TRICU</name>
<dbReference type="InterPro" id="IPR036396">
    <property type="entry name" value="Cyt_P450_sf"/>
</dbReference>
<reference evidence="10" key="1">
    <citation type="submission" date="2020-07" db="EMBL/GenBank/DDBJ databases">
        <title>Multicomponent nature underlies the extraordinary mechanical properties of spider dragline silk.</title>
        <authorList>
            <person name="Kono N."/>
            <person name="Nakamura H."/>
            <person name="Mori M."/>
            <person name="Yoshida Y."/>
            <person name="Ohtoshi R."/>
            <person name="Malay A.D."/>
            <person name="Moran D.A.P."/>
            <person name="Tomita M."/>
            <person name="Numata K."/>
            <person name="Arakawa K."/>
        </authorList>
    </citation>
    <scope>NUCLEOTIDE SEQUENCE</scope>
</reference>
<organism evidence="10 11">
    <name type="scientific">Trichonephila clavata</name>
    <name type="common">Joro spider</name>
    <name type="synonym">Nephila clavata</name>
    <dbReference type="NCBI Taxonomy" id="2740835"/>
    <lineage>
        <taxon>Eukaryota</taxon>
        <taxon>Metazoa</taxon>
        <taxon>Ecdysozoa</taxon>
        <taxon>Arthropoda</taxon>
        <taxon>Chelicerata</taxon>
        <taxon>Arachnida</taxon>
        <taxon>Araneae</taxon>
        <taxon>Araneomorphae</taxon>
        <taxon>Entelegynae</taxon>
        <taxon>Araneoidea</taxon>
        <taxon>Nephilidae</taxon>
        <taxon>Trichonephila</taxon>
    </lineage>
</organism>
<protein>
    <submittedName>
        <fullName evidence="10">Cytochrome P450 302a1, mitochondrial</fullName>
    </submittedName>
</protein>
<evidence type="ECO:0000256" key="6">
    <source>
        <dbReference type="ARBA" id="ARBA00023004"/>
    </source>
</evidence>
<keyword evidence="3 8" id="KW-0349">Heme</keyword>
<evidence type="ECO:0000256" key="9">
    <source>
        <dbReference type="RuleBase" id="RU000461"/>
    </source>
</evidence>
<dbReference type="InterPro" id="IPR050479">
    <property type="entry name" value="CYP11_CYP27_families"/>
</dbReference>
<evidence type="ECO:0000256" key="7">
    <source>
        <dbReference type="ARBA" id="ARBA00023033"/>
    </source>
</evidence>
<sequence>MALLKTNRPFLKLLPTGCRILSCCFSSRIIEQPPYWHKIFPDKRIRNFDEMPTVGPVIEEYKNFKIHESYQRWVKDVGHVVKELFPDGSCCVHVYYKDDFKTVYQNDGGHPLRKSHGIIAKYRQDRPLIYGNVGLGPGLGAEWAKLRKMIPSGVGGKYYLPFRYDLEGITNDFIELILSKLDKNGEVELLPLLFRWAFESIGFVVLNRHLGSLRFDGEEEVNNLIEAAHLTNEIVFLSNVCDFEKQYERLVPIQDYFASKVIQYVEDTINLHSYGPCIVTNLWEAGFDVKLIPILIMDLFQGAIATVPLTLTWALYHLSRCPGIQERAREELIERMPTKQSKYYKNIEGERRGELLLEPGHASPHVQAILRETLRLSPPIIGNGRVSQKDLVLGGYMVPAGTMIVLQIQAACMLEDYFERPSEFLPDRYIDRNKYHQVTGVNIPFGFGARFCIGQPFAHGQLILALSKILRNFEVSYDREEVGVINRLHNEPDRPVIFKMKPLKQ</sequence>
<dbReference type="PROSITE" id="PS00086">
    <property type="entry name" value="CYTOCHROME_P450"/>
    <property type="match status" value="1"/>
</dbReference>
<dbReference type="GO" id="GO:0020037">
    <property type="term" value="F:heme binding"/>
    <property type="evidence" value="ECO:0007669"/>
    <property type="project" value="InterPro"/>
</dbReference>
<keyword evidence="4 8" id="KW-0479">Metal-binding</keyword>
<dbReference type="GO" id="GO:0004497">
    <property type="term" value="F:monooxygenase activity"/>
    <property type="evidence" value="ECO:0007669"/>
    <property type="project" value="UniProtKB-KW"/>
</dbReference>
<comment type="similarity">
    <text evidence="2 9">Belongs to the cytochrome P450 family.</text>
</comment>
<keyword evidence="6 8" id="KW-0408">Iron</keyword>
<dbReference type="Gene3D" id="1.10.630.10">
    <property type="entry name" value="Cytochrome P450"/>
    <property type="match status" value="1"/>
</dbReference>
<comment type="cofactor">
    <cofactor evidence="1 8">
        <name>heme</name>
        <dbReference type="ChEBI" id="CHEBI:30413"/>
    </cofactor>
</comment>
<evidence type="ECO:0000256" key="2">
    <source>
        <dbReference type="ARBA" id="ARBA00010617"/>
    </source>
</evidence>
<dbReference type="PRINTS" id="PR00385">
    <property type="entry name" value="P450"/>
</dbReference>
<evidence type="ECO:0000313" key="10">
    <source>
        <dbReference type="EMBL" id="GFQ77403.1"/>
    </source>
</evidence>
<evidence type="ECO:0000256" key="8">
    <source>
        <dbReference type="PIRSR" id="PIRSR602401-1"/>
    </source>
</evidence>
<dbReference type="InterPro" id="IPR001128">
    <property type="entry name" value="Cyt_P450"/>
</dbReference>
<proteinExistence type="inferred from homology"/>
<comment type="caution">
    <text evidence="10">The sequence shown here is derived from an EMBL/GenBank/DDBJ whole genome shotgun (WGS) entry which is preliminary data.</text>
</comment>
<gene>
    <name evidence="10" type="primary">dib</name>
    <name evidence="10" type="ORF">TNCT_442251</name>
</gene>
<dbReference type="SUPFAM" id="SSF48264">
    <property type="entry name" value="Cytochrome P450"/>
    <property type="match status" value="1"/>
</dbReference>
<dbReference type="PANTHER" id="PTHR24279:SF120">
    <property type="entry name" value="CYTOCHROME P450"/>
    <property type="match status" value="1"/>
</dbReference>
<keyword evidence="11" id="KW-1185">Reference proteome</keyword>
<dbReference type="EMBL" id="BMAO01011879">
    <property type="protein sequence ID" value="GFQ77403.1"/>
    <property type="molecule type" value="Genomic_DNA"/>
</dbReference>
<dbReference type="OrthoDB" id="3945418at2759"/>
<accession>A0A8X6KNQ3</accession>
<dbReference type="PANTHER" id="PTHR24279">
    <property type="entry name" value="CYTOCHROME P450"/>
    <property type="match status" value="1"/>
</dbReference>
<feature type="binding site" description="axial binding residue" evidence="8">
    <location>
        <position position="452"/>
    </location>
    <ligand>
        <name>heme</name>
        <dbReference type="ChEBI" id="CHEBI:30413"/>
    </ligand>
    <ligandPart>
        <name>Fe</name>
        <dbReference type="ChEBI" id="CHEBI:18248"/>
    </ligandPart>
</feature>
<dbReference type="Proteomes" id="UP000887116">
    <property type="component" value="Unassembled WGS sequence"/>
</dbReference>
<evidence type="ECO:0000256" key="5">
    <source>
        <dbReference type="ARBA" id="ARBA00023002"/>
    </source>
</evidence>
<dbReference type="InterPro" id="IPR017972">
    <property type="entry name" value="Cyt_P450_CS"/>
</dbReference>
<evidence type="ECO:0000256" key="3">
    <source>
        <dbReference type="ARBA" id="ARBA00022617"/>
    </source>
</evidence>